<dbReference type="PANTHER" id="PTHR46985:SF2">
    <property type="entry name" value="APOPTOSIS-ASSOCIATED SPECK-LIKE PROTEIN CONTAINING A CARD"/>
    <property type="match status" value="1"/>
</dbReference>
<dbReference type="AlphaFoldDB" id="A0A0P7W3K4"/>
<evidence type="ECO:0000256" key="3">
    <source>
        <dbReference type="ARBA" id="ARBA00022588"/>
    </source>
</evidence>
<dbReference type="PROSITE" id="PS50209">
    <property type="entry name" value="CARD"/>
    <property type="match status" value="1"/>
</dbReference>
<dbReference type="Pfam" id="PF00619">
    <property type="entry name" value="CARD"/>
    <property type="match status" value="1"/>
</dbReference>
<keyword evidence="5" id="KW-0395">Inflammatory response</keyword>
<dbReference type="Gene3D" id="1.10.533.10">
    <property type="entry name" value="Death Domain, Fas"/>
    <property type="match status" value="1"/>
</dbReference>
<sequence length="176" mass="19669">MAEGVPASDGNDDIKKGLQYVRSERADLIQYVVEVMPISDELLQNKMIHEETYSKLRSLGTHQDKMRELYIALDSGGDKVKYAFYTSLKNYPHLVMDPVSTVETTVRFQDDNGSVVLEVPPRWQTSAKGDPWAARNPIEGAIVLGDPLVNEPEQKLGLARPAVHGSTRTEYAIVIR</sequence>
<dbReference type="GO" id="GO:0005829">
    <property type="term" value="C:cytosol"/>
    <property type="evidence" value="ECO:0007669"/>
    <property type="project" value="UniProtKB-SubCell"/>
</dbReference>
<dbReference type="GO" id="GO:0006954">
    <property type="term" value="P:inflammatory response"/>
    <property type="evidence" value="ECO:0007669"/>
    <property type="project" value="UniProtKB-KW"/>
</dbReference>
<dbReference type="InterPro" id="IPR001315">
    <property type="entry name" value="CARD"/>
</dbReference>
<proteinExistence type="predicted"/>
<keyword evidence="2" id="KW-0963">Cytoplasm</keyword>
<evidence type="ECO:0000313" key="7">
    <source>
        <dbReference type="EMBL" id="KPP57059.1"/>
    </source>
</evidence>
<comment type="subcellular location">
    <subcellularLocation>
        <location evidence="1">Cytoplasm</location>
        <location evidence="1">Cytosol</location>
    </subcellularLocation>
</comment>
<evidence type="ECO:0000256" key="4">
    <source>
        <dbReference type="ARBA" id="ARBA00022859"/>
    </source>
</evidence>
<evidence type="ECO:0000256" key="2">
    <source>
        <dbReference type="ARBA" id="ARBA00022490"/>
    </source>
</evidence>
<comment type="caution">
    <text evidence="7">The sequence shown here is derived from an EMBL/GenBank/DDBJ whole genome shotgun (WGS) entry which is preliminary data.</text>
</comment>
<dbReference type="EMBL" id="JARO02017775">
    <property type="protein sequence ID" value="KPP57059.1"/>
    <property type="molecule type" value="Genomic_DNA"/>
</dbReference>
<evidence type="ECO:0000256" key="5">
    <source>
        <dbReference type="ARBA" id="ARBA00023198"/>
    </source>
</evidence>
<protein>
    <recommendedName>
        <fullName evidence="6">CARD domain-containing protein</fullName>
    </recommendedName>
</protein>
<keyword evidence="4" id="KW-0391">Immunity</keyword>
<evidence type="ECO:0000256" key="1">
    <source>
        <dbReference type="ARBA" id="ARBA00004514"/>
    </source>
</evidence>
<feature type="domain" description="CARD" evidence="6">
    <location>
        <begin position="19"/>
        <end position="90"/>
    </location>
</feature>
<accession>A0A0P7W3K4</accession>
<name>A0A0P7W3K4_SCLFO</name>
<dbReference type="GO" id="GO:0045087">
    <property type="term" value="P:innate immune response"/>
    <property type="evidence" value="ECO:0007669"/>
    <property type="project" value="UniProtKB-KW"/>
</dbReference>
<evidence type="ECO:0000259" key="6">
    <source>
        <dbReference type="PROSITE" id="PS50209"/>
    </source>
</evidence>
<dbReference type="InterPro" id="IPR011029">
    <property type="entry name" value="DEATH-like_dom_sf"/>
</dbReference>
<evidence type="ECO:0000313" key="8">
    <source>
        <dbReference type="Proteomes" id="UP000034805"/>
    </source>
</evidence>
<dbReference type="Proteomes" id="UP000034805">
    <property type="component" value="Unassembled WGS sequence"/>
</dbReference>
<dbReference type="SUPFAM" id="SSF47986">
    <property type="entry name" value="DEATH domain"/>
    <property type="match status" value="1"/>
</dbReference>
<organism evidence="7 8">
    <name type="scientific">Scleropages formosus</name>
    <name type="common">Asian bonytongue</name>
    <name type="synonym">Osteoglossum formosum</name>
    <dbReference type="NCBI Taxonomy" id="113540"/>
    <lineage>
        <taxon>Eukaryota</taxon>
        <taxon>Metazoa</taxon>
        <taxon>Chordata</taxon>
        <taxon>Craniata</taxon>
        <taxon>Vertebrata</taxon>
        <taxon>Euteleostomi</taxon>
        <taxon>Actinopterygii</taxon>
        <taxon>Neopterygii</taxon>
        <taxon>Teleostei</taxon>
        <taxon>Osteoglossocephala</taxon>
        <taxon>Osteoglossomorpha</taxon>
        <taxon>Osteoglossiformes</taxon>
        <taxon>Osteoglossidae</taxon>
        <taxon>Scleropages</taxon>
    </lineage>
</organism>
<dbReference type="GO" id="GO:0042981">
    <property type="term" value="P:regulation of apoptotic process"/>
    <property type="evidence" value="ECO:0007669"/>
    <property type="project" value="InterPro"/>
</dbReference>
<feature type="non-terminal residue" evidence="7">
    <location>
        <position position="176"/>
    </location>
</feature>
<dbReference type="InterPro" id="IPR051249">
    <property type="entry name" value="NLRP_Inflammasome"/>
</dbReference>
<dbReference type="PANTHER" id="PTHR46985">
    <property type="entry name" value="NACHT, LRR AND PYD DOMAINS-CONTAINING PROTEIN 1"/>
    <property type="match status" value="1"/>
</dbReference>
<reference evidence="7 8" key="1">
    <citation type="submission" date="2015-08" db="EMBL/GenBank/DDBJ databases">
        <title>The genome of the Asian arowana (Scleropages formosus).</title>
        <authorList>
            <person name="Tan M.H."/>
            <person name="Gan H.M."/>
            <person name="Croft L.J."/>
            <person name="Austin C.M."/>
        </authorList>
    </citation>
    <scope>NUCLEOTIDE SEQUENCE [LARGE SCALE GENOMIC DNA]</scope>
    <source>
        <strain evidence="7">Aro1</strain>
    </source>
</reference>
<keyword evidence="3" id="KW-0399">Innate immunity</keyword>
<gene>
    <name evidence="7" type="ORF">Z043_125253</name>
</gene>